<organism evidence="1 2">
    <name type="scientific">Ligilactobacillus faecis</name>
    <dbReference type="NCBI Taxonomy" id="762833"/>
    <lineage>
        <taxon>Bacteria</taxon>
        <taxon>Bacillati</taxon>
        <taxon>Bacillota</taxon>
        <taxon>Bacilli</taxon>
        <taxon>Lactobacillales</taxon>
        <taxon>Lactobacillaceae</taxon>
        <taxon>Ligilactobacillus</taxon>
    </lineage>
</organism>
<dbReference type="PANTHER" id="PTHR41317:SF1">
    <property type="entry name" value="PD-(D_E)XK NUCLEASE FAMILY TRANSPOSASE"/>
    <property type="match status" value="1"/>
</dbReference>
<dbReference type="PANTHER" id="PTHR41317">
    <property type="entry name" value="PD-(D_E)XK NUCLEASE FAMILY TRANSPOSASE"/>
    <property type="match status" value="1"/>
</dbReference>
<dbReference type="EMBL" id="JBCLUF010000047">
    <property type="protein sequence ID" value="MEY8663138.1"/>
    <property type="molecule type" value="Genomic_DNA"/>
</dbReference>
<reference evidence="1 2" key="1">
    <citation type="submission" date="2024-03" db="EMBL/GenBank/DDBJ databases">
        <title>Mouse gut bacterial collection (mGBC) of GemPharmatech.</title>
        <authorList>
            <person name="He Y."/>
            <person name="Dong L."/>
            <person name="Wu D."/>
            <person name="Gao X."/>
            <person name="Lin Z."/>
        </authorList>
    </citation>
    <scope>NUCLEOTIDE SEQUENCE [LARGE SCALE GENOMIC DNA]</scope>
    <source>
        <strain evidence="1 2">15-30</strain>
    </source>
</reference>
<dbReference type="InterPro" id="IPR010106">
    <property type="entry name" value="RpnA"/>
</dbReference>
<name>A0ABV4DRP5_9LACO</name>
<evidence type="ECO:0000313" key="2">
    <source>
        <dbReference type="Proteomes" id="UP001565236"/>
    </source>
</evidence>
<gene>
    <name evidence="1" type="ORF">AALT52_09710</name>
</gene>
<dbReference type="NCBIfam" id="TIGR01784">
    <property type="entry name" value="T_den_put_tspse"/>
    <property type="match status" value="1"/>
</dbReference>
<dbReference type="Proteomes" id="UP001565236">
    <property type="component" value="Unassembled WGS sequence"/>
</dbReference>
<sequence>MDKNRELKLEEKWQKAGFKDNIIFTWILSENEDICLELLQMILPELNITSIYDIRSEYTTKNSSVFRGVRFDVYVKDVTGRMYDIEMQIANHHDLGKRMSYYQSNLVSRSLKSGQSFVEKVDTYVIFICDFDFGGLGLPKYTTSLILEQTKERVETGEHNIVLNAKAEKFSGTSASLKAFLKFVNNGIPTDSFTEKIEKSIHELKSDTGKKVSFMDYEQNLATERYYARKEGREEGIQEGQEKVLEKAIKKLISKGYNKEKVIEAVADFNDIERDEVEKIYDKMFVK</sequence>
<dbReference type="Pfam" id="PF12784">
    <property type="entry name" value="PDDEXK_2"/>
    <property type="match status" value="1"/>
</dbReference>
<proteinExistence type="predicted"/>
<keyword evidence="2" id="KW-1185">Reference proteome</keyword>
<evidence type="ECO:0000313" key="1">
    <source>
        <dbReference type="EMBL" id="MEY8663138.1"/>
    </source>
</evidence>
<comment type="caution">
    <text evidence="1">The sequence shown here is derived from an EMBL/GenBank/DDBJ whole genome shotgun (WGS) entry which is preliminary data.</text>
</comment>
<accession>A0ABV4DRP5</accession>
<protein>
    <submittedName>
        <fullName evidence="1">Rpn family recombination-promoting nuclease/putative transposase</fullName>
    </submittedName>
</protein>
<dbReference type="RefSeq" id="WP_369943215.1">
    <property type="nucleotide sequence ID" value="NZ_JBCLUF010000047.1"/>
</dbReference>